<evidence type="ECO:0000256" key="4">
    <source>
        <dbReference type="SAM" id="Coils"/>
    </source>
</evidence>
<keyword evidence="5" id="KW-0472">Membrane</keyword>
<dbReference type="CDD" id="cd06225">
    <property type="entry name" value="HAMP"/>
    <property type="match status" value="1"/>
</dbReference>
<feature type="domain" description="Methyl-accepting transducer" evidence="6">
    <location>
        <begin position="418"/>
        <end position="654"/>
    </location>
</feature>
<sequence length="701" mass="78700">MKKFWQLKLQPGTQIRLRFNLKVSITAVIGIIFILFYIKETLLLEGKSLNVVVDWSIIIGILGLGTYIGISTYLLREFISFLNSAPKSVAIAHERLRELAQGALILPVRIVTLSLIMWFTSAVSVGIISYLKGAIVFEDVLVIVNTVLFFTIILNMYTHRYVKEIGTAVIHEVNQRDQSIHLSPSEFLGSVKGKTMIFVGSIIIVLILFFLQLNAVTTLRQSKDIIFTKGKSLFSLTKNQAYTISEVDLVERAKLFRPLLALGYQPPFLVSPTQGLVAGDAGQSDVDMVLYLFRTKKERMISLFAPIYLYITTESGDILALKADWREFDLSILSFSSISFFFIGCIILFSLHLGRRISFELSSSLVEITHSLREISLGEGDLTKKIKASSYYETAQLAQWFNEFVQQLSDIISQSQALSMKINLSTKLIDVESTEIMQEILAQENMIEIVAASAQGFKEQSTEISKNLEGVSYFADDSYLAAEQGIKSMQILINGITQIRETAEVNATVLEYLSSKSEAIQEIIESVDVLADQTRLLAFTAMLETVGVGSAASRFGVVAESVRGLADEFTDYSDKIKKITIEILDTLKNLVKTYEVEQSEIDQLATDIEKSNDDLNRIGTLSEKAASSMKDVMTKSVGQREFIEESVQNIGHLIESFKKIFEYREMFMRVITSLQSKTDQLEETIRKFKIDEDLSLQNPDT</sequence>
<dbReference type="Gene3D" id="1.10.287.950">
    <property type="entry name" value="Methyl-accepting chemotaxis protein"/>
    <property type="match status" value="1"/>
</dbReference>
<feature type="domain" description="HAMP" evidence="7">
    <location>
        <begin position="359"/>
        <end position="413"/>
    </location>
</feature>
<reference evidence="8 9" key="1">
    <citation type="submission" date="2024-09" db="EMBL/GenBank/DDBJ databases">
        <title>Laminarin stimulates single cell rates of sulfate reduction while oxygen inhibits transcriptomic activity in coastal marine sediment.</title>
        <authorList>
            <person name="Lindsay M."/>
            <person name="Orcutt B."/>
            <person name="Emerson D."/>
            <person name="Stepanauskas R."/>
            <person name="D'Angelo T."/>
        </authorList>
    </citation>
    <scope>NUCLEOTIDE SEQUENCE [LARGE SCALE GENOMIC DNA]</scope>
    <source>
        <strain evidence="8">SAG AM-311-K15</strain>
    </source>
</reference>
<name>A0ABV6YVV8_UNCC1</name>
<feature type="transmembrane region" description="Helical" evidence="5">
    <location>
        <begin position="21"/>
        <end position="38"/>
    </location>
</feature>
<comment type="caution">
    <text evidence="8">The sequence shown here is derived from an EMBL/GenBank/DDBJ whole genome shotgun (WGS) entry which is preliminary data.</text>
</comment>
<keyword evidence="5" id="KW-0812">Transmembrane</keyword>
<keyword evidence="1 3" id="KW-0807">Transducer</keyword>
<evidence type="ECO:0000313" key="8">
    <source>
        <dbReference type="EMBL" id="MFC1850305.1"/>
    </source>
</evidence>
<keyword evidence="9" id="KW-1185">Reference proteome</keyword>
<organism evidence="8 9">
    <name type="scientific">candidate division CSSED10-310 bacterium</name>
    <dbReference type="NCBI Taxonomy" id="2855610"/>
    <lineage>
        <taxon>Bacteria</taxon>
        <taxon>Bacteria division CSSED10-310</taxon>
    </lineage>
</organism>
<dbReference type="InterPro" id="IPR003660">
    <property type="entry name" value="HAMP_dom"/>
</dbReference>
<dbReference type="SUPFAM" id="SSF58104">
    <property type="entry name" value="Methyl-accepting chemotaxis protein (MCP) signaling domain"/>
    <property type="match status" value="1"/>
</dbReference>
<feature type="transmembrane region" description="Helical" evidence="5">
    <location>
        <begin position="140"/>
        <end position="157"/>
    </location>
</feature>
<feature type="transmembrane region" description="Helical" evidence="5">
    <location>
        <begin position="195"/>
        <end position="213"/>
    </location>
</feature>
<dbReference type="PANTHER" id="PTHR32089">
    <property type="entry name" value="METHYL-ACCEPTING CHEMOTAXIS PROTEIN MCPB"/>
    <property type="match status" value="1"/>
</dbReference>
<dbReference type="Pfam" id="PF00015">
    <property type="entry name" value="MCPsignal"/>
    <property type="match status" value="1"/>
</dbReference>
<dbReference type="SMART" id="SM00283">
    <property type="entry name" value="MA"/>
    <property type="match status" value="1"/>
</dbReference>
<dbReference type="PANTHER" id="PTHR32089:SF112">
    <property type="entry name" value="LYSOZYME-LIKE PROTEIN-RELATED"/>
    <property type="match status" value="1"/>
</dbReference>
<keyword evidence="4" id="KW-0175">Coiled coil</keyword>
<feature type="coiled-coil region" evidence="4">
    <location>
        <begin position="587"/>
        <end position="614"/>
    </location>
</feature>
<protein>
    <submittedName>
        <fullName evidence="8">Methyl-accepting chemotaxis protein</fullName>
    </submittedName>
</protein>
<evidence type="ECO:0000259" key="6">
    <source>
        <dbReference type="PROSITE" id="PS50111"/>
    </source>
</evidence>
<evidence type="ECO:0000256" key="5">
    <source>
        <dbReference type="SAM" id="Phobius"/>
    </source>
</evidence>
<accession>A0ABV6YVV8</accession>
<dbReference type="PROSITE" id="PS50111">
    <property type="entry name" value="CHEMOTAXIS_TRANSDUC_2"/>
    <property type="match status" value="1"/>
</dbReference>
<evidence type="ECO:0000256" key="3">
    <source>
        <dbReference type="PROSITE-ProRule" id="PRU00284"/>
    </source>
</evidence>
<dbReference type="EMBL" id="JBHPBY010000090">
    <property type="protein sequence ID" value="MFC1850305.1"/>
    <property type="molecule type" value="Genomic_DNA"/>
</dbReference>
<evidence type="ECO:0000259" key="7">
    <source>
        <dbReference type="PROSITE" id="PS50885"/>
    </source>
</evidence>
<feature type="transmembrane region" description="Helical" evidence="5">
    <location>
        <begin position="332"/>
        <end position="353"/>
    </location>
</feature>
<gene>
    <name evidence="8" type="ORF">ACFL27_08955</name>
</gene>
<feature type="transmembrane region" description="Helical" evidence="5">
    <location>
        <begin position="53"/>
        <end position="75"/>
    </location>
</feature>
<evidence type="ECO:0000256" key="1">
    <source>
        <dbReference type="ARBA" id="ARBA00023224"/>
    </source>
</evidence>
<keyword evidence="5" id="KW-1133">Transmembrane helix</keyword>
<dbReference type="PROSITE" id="PS50885">
    <property type="entry name" value="HAMP"/>
    <property type="match status" value="1"/>
</dbReference>
<feature type="transmembrane region" description="Helical" evidence="5">
    <location>
        <begin position="104"/>
        <end position="128"/>
    </location>
</feature>
<evidence type="ECO:0000256" key="2">
    <source>
        <dbReference type="ARBA" id="ARBA00029447"/>
    </source>
</evidence>
<proteinExistence type="inferred from homology"/>
<evidence type="ECO:0000313" key="9">
    <source>
        <dbReference type="Proteomes" id="UP001594351"/>
    </source>
</evidence>
<dbReference type="Proteomes" id="UP001594351">
    <property type="component" value="Unassembled WGS sequence"/>
</dbReference>
<dbReference type="InterPro" id="IPR004089">
    <property type="entry name" value="MCPsignal_dom"/>
</dbReference>
<comment type="similarity">
    <text evidence="2">Belongs to the methyl-accepting chemotaxis (MCP) protein family.</text>
</comment>